<gene>
    <name evidence="1" type="ORF">D8M04_15865</name>
</gene>
<organism evidence="1 2">
    <name type="scientific">Oceanobacillus piezotolerans</name>
    <dbReference type="NCBI Taxonomy" id="2448030"/>
    <lineage>
        <taxon>Bacteria</taxon>
        <taxon>Bacillati</taxon>
        <taxon>Bacillota</taxon>
        <taxon>Bacilli</taxon>
        <taxon>Bacillales</taxon>
        <taxon>Bacillaceae</taxon>
        <taxon>Oceanobacillus</taxon>
    </lineage>
</organism>
<evidence type="ECO:0000313" key="1">
    <source>
        <dbReference type="EMBL" id="RLL42059.1"/>
    </source>
</evidence>
<dbReference type="Proteomes" id="UP000270219">
    <property type="component" value="Unassembled WGS sequence"/>
</dbReference>
<dbReference type="OrthoDB" id="2664331at2"/>
<reference evidence="1 2" key="1">
    <citation type="submission" date="2018-10" db="EMBL/GenBank/DDBJ databases">
        <title>Oceanobacillus sp. YLB-02 draft genome.</title>
        <authorList>
            <person name="Yu L."/>
        </authorList>
    </citation>
    <scope>NUCLEOTIDE SEQUENCE [LARGE SCALE GENOMIC DNA]</scope>
    <source>
        <strain evidence="1 2">YLB-02</strain>
    </source>
</reference>
<sequence>MTRNHIDKGICCPEFVPAGAPDDFFIPEDCCPQRLETPRFPSPTSCLPEEQTRKLEENIDAINELLLDLALSNERPEEGRRKLFEGLFGQLVDVKVDCLESGVEEDSDSLLDEKERKGIFYWVRRILAIVRRKKADEHHQDVQTIKDKKLNGRVDVVGRDFVLLKNNEKEILVPLLKISDITSQGRFVQPSHEPNLRDIDPFLRRELAFNFGKTVASSPELIDIFFKLTLPIFLLIHLDKGIKIKLDNEEIEGILVDVNKESLTIINEGSREIPIQSICFLIIFK</sequence>
<name>A0A498DEV7_9BACI</name>
<dbReference type="EMBL" id="RCHR01000006">
    <property type="protein sequence ID" value="RLL42059.1"/>
    <property type="molecule type" value="Genomic_DNA"/>
</dbReference>
<dbReference type="RefSeq" id="WP_121524398.1">
    <property type="nucleotide sequence ID" value="NZ_RCHR01000006.1"/>
</dbReference>
<evidence type="ECO:0000313" key="2">
    <source>
        <dbReference type="Proteomes" id="UP000270219"/>
    </source>
</evidence>
<comment type="caution">
    <text evidence="1">The sequence shown here is derived from an EMBL/GenBank/DDBJ whole genome shotgun (WGS) entry which is preliminary data.</text>
</comment>
<accession>A0A498DEV7</accession>
<protein>
    <submittedName>
        <fullName evidence="1">Uncharacterized protein</fullName>
    </submittedName>
</protein>
<proteinExistence type="predicted"/>
<dbReference type="AlphaFoldDB" id="A0A498DEV7"/>
<keyword evidence="2" id="KW-1185">Reference proteome</keyword>